<evidence type="ECO:0000313" key="2">
    <source>
        <dbReference type="EMBL" id="AVP97632.1"/>
    </source>
</evidence>
<dbReference type="EMBL" id="CP027860">
    <property type="protein sequence ID" value="AVP97632.1"/>
    <property type="molecule type" value="Genomic_DNA"/>
</dbReference>
<name>A0A2P1PS36_9GAMM</name>
<reference evidence="2 3" key="2">
    <citation type="submission" date="2018-03" db="EMBL/GenBank/DDBJ databases">
        <authorList>
            <person name="Keele B.F."/>
        </authorList>
    </citation>
    <scope>NUCLEOTIDE SEQUENCE [LARGE SCALE GENOMIC DNA]</scope>
    <source>
        <strain evidence="2 3">D13</strain>
    </source>
</reference>
<evidence type="ECO:0000256" key="1">
    <source>
        <dbReference type="SAM" id="MobiDB-lite"/>
    </source>
</evidence>
<dbReference type="Proteomes" id="UP000241074">
    <property type="component" value="Chromosome"/>
</dbReference>
<dbReference type="KEGG" id="xba:C7S18_10670"/>
<organism evidence="2 3">
    <name type="scientific">Ahniella affigens</name>
    <dbReference type="NCBI Taxonomy" id="2021234"/>
    <lineage>
        <taxon>Bacteria</taxon>
        <taxon>Pseudomonadati</taxon>
        <taxon>Pseudomonadota</taxon>
        <taxon>Gammaproteobacteria</taxon>
        <taxon>Lysobacterales</taxon>
        <taxon>Rhodanobacteraceae</taxon>
        <taxon>Ahniella</taxon>
    </lineage>
</organism>
<gene>
    <name evidence="2" type="ORF">C7S18_10670</name>
</gene>
<dbReference type="AlphaFoldDB" id="A0A2P1PS36"/>
<accession>A0A2P1PS36</accession>
<reference evidence="2 3" key="1">
    <citation type="submission" date="2018-03" db="EMBL/GenBank/DDBJ databases">
        <title>Ahniella affigens gen. nov., sp. nov., a gammaproteobacterium isolated from sandy soil near a stream.</title>
        <authorList>
            <person name="Ko Y."/>
            <person name="Kim J.-H."/>
        </authorList>
    </citation>
    <scope>NUCLEOTIDE SEQUENCE [LARGE SCALE GENOMIC DNA]</scope>
    <source>
        <strain evidence="2 3">D13</strain>
    </source>
</reference>
<keyword evidence="3" id="KW-1185">Reference proteome</keyword>
<proteinExistence type="predicted"/>
<sequence length="84" mass="8941">MCDDEQAETASTTSGKVKRKTVRSNITQGSRGLGRSPGFPDYAQDAVPLITIGPKIVTATVHDVCCKPANRHEPGEGRVLSFQG</sequence>
<evidence type="ECO:0000313" key="3">
    <source>
        <dbReference type="Proteomes" id="UP000241074"/>
    </source>
</evidence>
<protein>
    <submittedName>
        <fullName evidence="2">Uncharacterized protein</fullName>
    </submittedName>
</protein>
<feature type="region of interest" description="Disordered" evidence="1">
    <location>
        <begin position="1"/>
        <end position="39"/>
    </location>
</feature>